<evidence type="ECO:0000313" key="3">
    <source>
        <dbReference type="EMBL" id="QDA61935.1"/>
    </source>
</evidence>
<dbReference type="Pfam" id="PF11138">
    <property type="entry name" value="DUF2911"/>
    <property type="match status" value="1"/>
</dbReference>
<organism evidence="3 4">
    <name type="scientific">Hymenobacter jejuensis</name>
    <dbReference type="NCBI Taxonomy" id="2502781"/>
    <lineage>
        <taxon>Bacteria</taxon>
        <taxon>Pseudomonadati</taxon>
        <taxon>Bacteroidota</taxon>
        <taxon>Cytophagia</taxon>
        <taxon>Cytophagales</taxon>
        <taxon>Hymenobacteraceae</taxon>
        <taxon>Hymenobacter</taxon>
    </lineage>
</organism>
<dbReference type="OrthoDB" id="195456at2"/>
<dbReference type="Proteomes" id="UP000305398">
    <property type="component" value="Chromosome"/>
</dbReference>
<dbReference type="RefSeq" id="WP_139517147.1">
    <property type="nucleotide sequence ID" value="NZ_CP040896.1"/>
</dbReference>
<evidence type="ECO:0000256" key="1">
    <source>
        <dbReference type="SAM" id="MobiDB-lite"/>
    </source>
</evidence>
<proteinExistence type="predicted"/>
<dbReference type="AlphaFoldDB" id="A0A5B8A5P1"/>
<dbReference type="EMBL" id="CP040896">
    <property type="protein sequence ID" value="QDA61935.1"/>
    <property type="molecule type" value="Genomic_DNA"/>
</dbReference>
<dbReference type="KEGG" id="hyj:FHG12_18335"/>
<feature type="region of interest" description="Disordered" evidence="1">
    <location>
        <begin position="25"/>
        <end position="59"/>
    </location>
</feature>
<protein>
    <submittedName>
        <fullName evidence="3">DUF2911 domain-containing protein</fullName>
    </submittedName>
</protein>
<dbReference type="InterPro" id="IPR021314">
    <property type="entry name" value="DUF2911"/>
</dbReference>
<feature type="compositionally biased region" description="Low complexity" evidence="1">
    <location>
        <begin position="27"/>
        <end position="41"/>
    </location>
</feature>
<gene>
    <name evidence="3" type="ORF">FHG12_18335</name>
</gene>
<name>A0A5B8A5P1_9BACT</name>
<reference evidence="3 4" key="1">
    <citation type="submission" date="2019-06" db="EMBL/GenBank/DDBJ databases">
        <authorList>
            <person name="Srinivasan S."/>
        </authorList>
    </citation>
    <scope>NUCLEOTIDE SEQUENCE [LARGE SCALE GENOMIC DNA]</scope>
    <source>
        <strain evidence="3 4">17J68-5</strain>
    </source>
</reference>
<keyword evidence="2" id="KW-0732">Signal</keyword>
<keyword evidence="4" id="KW-1185">Reference proteome</keyword>
<feature type="signal peptide" evidence="2">
    <location>
        <begin position="1"/>
        <end position="26"/>
    </location>
</feature>
<sequence>MKNRTAKLWLAAFSAALLLGSVQSHAQTSTTQTTTTQTQTTKAPEDKSKRPSPPAKVSAMVGAANVSIDYSRPSMKGRKIFGGLEPYGKVWRTGANEATTFETSKDVKIEGQALPAGKYALFTIPGETEWTVIFNKTADQWGAFKYDAAQDALRVKVKPKKTAQPTEVFTINLDKSGKVSMLWENTEVDFTVSSAGKSTM</sequence>
<accession>A0A5B8A5P1</accession>
<evidence type="ECO:0000256" key="2">
    <source>
        <dbReference type="SAM" id="SignalP"/>
    </source>
</evidence>
<feature type="chain" id="PRO_5022972774" evidence="2">
    <location>
        <begin position="27"/>
        <end position="200"/>
    </location>
</feature>
<evidence type="ECO:0000313" key="4">
    <source>
        <dbReference type="Proteomes" id="UP000305398"/>
    </source>
</evidence>